<gene>
    <name evidence="1" type="ORF">DSO57_1025896</name>
</gene>
<protein>
    <submittedName>
        <fullName evidence="1">Uncharacterized protein</fullName>
    </submittedName>
</protein>
<evidence type="ECO:0000313" key="2">
    <source>
        <dbReference type="Proteomes" id="UP001165960"/>
    </source>
</evidence>
<evidence type="ECO:0000313" key="1">
    <source>
        <dbReference type="EMBL" id="KAJ9088156.1"/>
    </source>
</evidence>
<accession>A0ACC2UNH6</accession>
<reference evidence="1" key="1">
    <citation type="submission" date="2022-04" db="EMBL/GenBank/DDBJ databases">
        <title>Genome of the entomopathogenic fungus Entomophthora muscae.</title>
        <authorList>
            <person name="Elya C."/>
            <person name="Lovett B.R."/>
            <person name="Lee E."/>
            <person name="Macias A.M."/>
            <person name="Hajek A.E."/>
            <person name="De Bivort B.L."/>
            <person name="Kasson M.T."/>
            <person name="De Fine Licht H.H."/>
            <person name="Stajich J.E."/>
        </authorList>
    </citation>
    <scope>NUCLEOTIDE SEQUENCE</scope>
    <source>
        <strain evidence="1">Berkeley</strain>
    </source>
</reference>
<dbReference type="EMBL" id="QTSX02000148">
    <property type="protein sequence ID" value="KAJ9088156.1"/>
    <property type="molecule type" value="Genomic_DNA"/>
</dbReference>
<organism evidence="1 2">
    <name type="scientific">Entomophthora muscae</name>
    <dbReference type="NCBI Taxonomy" id="34485"/>
    <lineage>
        <taxon>Eukaryota</taxon>
        <taxon>Fungi</taxon>
        <taxon>Fungi incertae sedis</taxon>
        <taxon>Zoopagomycota</taxon>
        <taxon>Entomophthoromycotina</taxon>
        <taxon>Entomophthoromycetes</taxon>
        <taxon>Entomophthorales</taxon>
        <taxon>Entomophthoraceae</taxon>
        <taxon>Entomophthora</taxon>
    </lineage>
</organism>
<comment type="caution">
    <text evidence="1">The sequence shown here is derived from an EMBL/GenBank/DDBJ whole genome shotgun (WGS) entry which is preliminary data.</text>
</comment>
<name>A0ACC2UNH6_9FUNG</name>
<keyword evidence="2" id="KW-1185">Reference proteome</keyword>
<dbReference type="Proteomes" id="UP001165960">
    <property type="component" value="Unassembled WGS sequence"/>
</dbReference>
<sequence length="189" mass="20977">MYVTIDSATANKHDPTFNTKVLIPCVKPASQDAVVPAKGQHQLMDSVHEALLNCLNRGMIVWDNVSQFGVTAIYIDKLNKKYGNTGQIAKSTTAKWQPTLLQPVHIDAIKQWVTKDCHLDTLAVQSMLATEFGLSVSKTLVYKTMVELGFSWKLLGFFLYNRNSNKTIEDDVVKTAGSTRKQGFNQAGL</sequence>
<proteinExistence type="predicted"/>